<proteinExistence type="predicted"/>
<keyword evidence="3" id="KW-1185">Reference proteome</keyword>
<name>A0A8C9ID62_9PRIM</name>
<evidence type="ECO:0000256" key="1">
    <source>
        <dbReference type="ARBA" id="ARBA00022801"/>
    </source>
</evidence>
<dbReference type="GO" id="GO:0047617">
    <property type="term" value="F:fatty acyl-CoA hydrolase activity"/>
    <property type="evidence" value="ECO:0007669"/>
    <property type="project" value="InterPro"/>
</dbReference>
<dbReference type="InterPro" id="IPR029069">
    <property type="entry name" value="HotDog_dom_sf"/>
</dbReference>
<accession>A0A8C9ID62</accession>
<evidence type="ECO:0000313" key="3">
    <source>
        <dbReference type="Proteomes" id="UP000694416"/>
    </source>
</evidence>
<protein>
    <submittedName>
        <fullName evidence="2">Uncharacterized protein</fullName>
    </submittedName>
</protein>
<dbReference type="PANTHER" id="PTHR21660:SF1">
    <property type="entry name" value="ACYL-COENZYME A THIOESTERASE 13"/>
    <property type="match status" value="1"/>
</dbReference>
<dbReference type="AlphaFoldDB" id="A0A8C9ID62"/>
<reference evidence="2" key="1">
    <citation type="submission" date="2025-08" db="UniProtKB">
        <authorList>
            <consortium name="Ensembl"/>
        </authorList>
    </citation>
    <scope>IDENTIFICATION</scope>
</reference>
<dbReference type="Ensembl" id="ENSPTET00000044463.1">
    <property type="protein sequence ID" value="ENSPTEP00000032331.1"/>
    <property type="gene ID" value="ENSPTEG00000031094.1"/>
</dbReference>
<keyword evidence="1" id="KW-0378">Hydrolase</keyword>
<dbReference type="Gene3D" id="3.10.129.10">
    <property type="entry name" value="Hotdog Thioesterase"/>
    <property type="match status" value="1"/>
</dbReference>
<reference evidence="2" key="2">
    <citation type="submission" date="2025-09" db="UniProtKB">
        <authorList>
            <consortium name="Ensembl"/>
        </authorList>
    </citation>
    <scope>IDENTIFICATION</scope>
</reference>
<sequence length="147" mass="16714">MPKSWQTVHRELCDTEWGRPWPRLCHFDRVLEKISLVSAILGKVMCEMKADQYISKIGTFHRGLTTTLVDNVITMWLTLCSREYPDSVSIECPCHYKNSRHSDYSTQHRKQGKALTVASVEGTNKAVGKCIAQGRCTNPWETERAAG</sequence>
<dbReference type="SUPFAM" id="SSF54637">
    <property type="entry name" value="Thioesterase/thiol ester dehydrase-isomerase"/>
    <property type="match status" value="1"/>
</dbReference>
<dbReference type="PANTHER" id="PTHR21660">
    <property type="entry name" value="THIOESTERASE SUPERFAMILY MEMBER-RELATED"/>
    <property type="match status" value="1"/>
</dbReference>
<organism evidence="2 3">
    <name type="scientific">Piliocolobus tephrosceles</name>
    <name type="common">Ugandan red Colobus</name>
    <dbReference type="NCBI Taxonomy" id="591936"/>
    <lineage>
        <taxon>Eukaryota</taxon>
        <taxon>Metazoa</taxon>
        <taxon>Chordata</taxon>
        <taxon>Craniata</taxon>
        <taxon>Vertebrata</taxon>
        <taxon>Euteleostomi</taxon>
        <taxon>Mammalia</taxon>
        <taxon>Eutheria</taxon>
        <taxon>Euarchontoglires</taxon>
        <taxon>Primates</taxon>
        <taxon>Haplorrhini</taxon>
        <taxon>Catarrhini</taxon>
        <taxon>Cercopithecidae</taxon>
        <taxon>Colobinae</taxon>
        <taxon>Piliocolobus</taxon>
    </lineage>
</organism>
<dbReference type="InterPro" id="IPR039298">
    <property type="entry name" value="ACOT13"/>
</dbReference>
<dbReference type="Proteomes" id="UP000694416">
    <property type="component" value="Unplaced"/>
</dbReference>
<evidence type="ECO:0000313" key="2">
    <source>
        <dbReference type="Ensembl" id="ENSPTEP00000032331.1"/>
    </source>
</evidence>